<dbReference type="EMBL" id="GG672330">
    <property type="protein sequence ID" value="EER17124.1"/>
    <property type="molecule type" value="Genomic_DNA"/>
</dbReference>
<feature type="domain" description="Response regulatory" evidence="5">
    <location>
        <begin position="16"/>
        <end position="132"/>
    </location>
</feature>
<dbReference type="InterPro" id="IPR050595">
    <property type="entry name" value="Bact_response_regulator"/>
</dbReference>
<dbReference type="CDD" id="cd17574">
    <property type="entry name" value="REC_OmpR"/>
    <property type="match status" value="1"/>
</dbReference>
<keyword evidence="8" id="KW-1185">Reference proteome</keyword>
<dbReference type="Gene3D" id="3.40.50.2300">
    <property type="match status" value="1"/>
</dbReference>
<dbReference type="Gene3D" id="3.30.70.1230">
    <property type="entry name" value="Nucleotide cyclase"/>
    <property type="match status" value="1"/>
</dbReference>
<evidence type="ECO:0000256" key="2">
    <source>
        <dbReference type="PROSITE-ProRule" id="PRU00169"/>
    </source>
</evidence>
<dbReference type="GO" id="GO:0009190">
    <property type="term" value="P:cyclic nucleotide biosynthetic process"/>
    <property type="evidence" value="ECO:0007669"/>
    <property type="project" value="InterPro"/>
</dbReference>
<keyword evidence="7" id="KW-0808">Transferase</keyword>
<dbReference type="SUPFAM" id="SSF55073">
    <property type="entry name" value="Nucleotide cyclase"/>
    <property type="match status" value="1"/>
</dbReference>
<dbReference type="InterPro" id="IPR001054">
    <property type="entry name" value="A/G_cyclase"/>
</dbReference>
<name>C5KEI6_PERM5</name>
<feature type="modified residue" description="4-aspartylphosphate" evidence="2">
    <location>
        <position position="66"/>
    </location>
</feature>
<sequence length="807" mass="86764">MNLLEDAIGRYEESRELLSVDDDPVNQMVISSLFESEGFVVHQAMDGFEALEHMQNNPMPDLILLDVMMPGMSGYEVLDTLRAEYPPDLPVVMISAKAAVADKVEGVEHFCNDYQTKPFEKEELLARVRCLIILRHMINAHFGEGAGGPGKGGEGGQAASMTIPSHIMEKMKQGESDINERYEKASFLYMVFDKLSEAAEATSLPHLLTLMTKLQRSFEELRESNYDAIHLQFIGINTIAVAGFNDETANSEELLCGFGKACLDKASEIVLGDTPISKLMKIGIHTGPAFAGFIGDAFAFMGQPSQISRQLALGGVCGHVHISKPTKEGVEASAPGSFPFGERGTIRIGEELVETFIVKQSDDEDLSEYKTETSLLASGAEMVEGLQSRVKDLEAQLRKMMSEDGRDDDGSLAKCVAEPLTIQIASNSDNMKGPDGLNLSEGDRNTLKGILEGLEAEFSKLLDGSTNTAAGSDGGVLDVSSGEVDSIIKEVEAVIKTVGVLEKVCKDNTSAVKLAQSLIDEKQKEIEALKASATSKVPAPEDDGADGFAVGAKSSTLYVEPGLPPDAAMKTESDEPMVPASELAAVKKDLEETRAALHCAKAASAVTTIGGGGGGGMEAMMGMVTALMQQSNNATNTQKEPQREARTGGVMKIQLEALEAECDRLRHDAAQAKSLATEVVFLKRQIAELELEGTMKNTDADTVESLKVQAENSLIGRTASDDKIKQIINDADITVGDDLEDTPTVSTLTRLLAMSNRAQEDMRQQLEMLMENAREQQIRPALGFAGMSHGSRPSEGMPSPTHLDSTM</sequence>
<feature type="coiled-coil region" evidence="3">
    <location>
        <begin position="376"/>
        <end position="403"/>
    </location>
</feature>
<dbReference type="InterPro" id="IPR001789">
    <property type="entry name" value="Sig_transdc_resp-reg_receiver"/>
</dbReference>
<keyword evidence="3" id="KW-0175">Coiled coil</keyword>
<proteinExistence type="predicted"/>
<dbReference type="InParanoid" id="C5KEI6"/>
<organism evidence="8">
    <name type="scientific">Perkinsus marinus (strain ATCC 50983 / TXsc)</name>
    <dbReference type="NCBI Taxonomy" id="423536"/>
    <lineage>
        <taxon>Eukaryota</taxon>
        <taxon>Sar</taxon>
        <taxon>Alveolata</taxon>
        <taxon>Perkinsozoa</taxon>
        <taxon>Perkinsea</taxon>
        <taxon>Perkinsida</taxon>
        <taxon>Perkinsidae</taxon>
        <taxon>Perkinsus</taxon>
    </lineage>
</organism>
<dbReference type="Pfam" id="PF00072">
    <property type="entry name" value="Response_reg"/>
    <property type="match status" value="1"/>
</dbReference>
<dbReference type="PROSITE" id="PS50125">
    <property type="entry name" value="GUANYLATE_CYCLASE_2"/>
    <property type="match status" value="1"/>
</dbReference>
<gene>
    <name evidence="7" type="ORF">Pmar_PMAR009559</name>
</gene>
<reference evidence="7 8" key="1">
    <citation type="submission" date="2008-07" db="EMBL/GenBank/DDBJ databases">
        <authorList>
            <person name="El-Sayed N."/>
            <person name="Caler E."/>
            <person name="Inman J."/>
            <person name="Amedeo P."/>
            <person name="Hass B."/>
            <person name="Wortman J."/>
        </authorList>
    </citation>
    <scope>NUCLEOTIDE SEQUENCE [LARGE SCALE GENOMIC DNA]</scope>
    <source>
        <strain evidence="8">ATCC 50983 / TXsc</strain>
    </source>
</reference>
<dbReference type="GO" id="GO:0000160">
    <property type="term" value="P:phosphorelay signal transduction system"/>
    <property type="evidence" value="ECO:0007669"/>
    <property type="project" value="InterPro"/>
</dbReference>
<dbReference type="SUPFAM" id="SSF52172">
    <property type="entry name" value="CheY-like"/>
    <property type="match status" value="1"/>
</dbReference>
<feature type="domain" description="Guanylate cyclase" evidence="6">
    <location>
        <begin position="186"/>
        <end position="312"/>
    </location>
</feature>
<dbReference type="PROSITE" id="PS50110">
    <property type="entry name" value="RESPONSE_REGULATORY"/>
    <property type="match status" value="1"/>
</dbReference>
<dbReference type="PANTHER" id="PTHR44591">
    <property type="entry name" value="STRESS RESPONSE REGULATOR PROTEIN 1"/>
    <property type="match status" value="1"/>
</dbReference>
<dbReference type="Pfam" id="PF00211">
    <property type="entry name" value="Guanylate_cyc"/>
    <property type="match status" value="1"/>
</dbReference>
<keyword evidence="7" id="KW-0418">Kinase</keyword>
<evidence type="ECO:0000259" key="5">
    <source>
        <dbReference type="PROSITE" id="PS50110"/>
    </source>
</evidence>
<dbReference type="InterPro" id="IPR011006">
    <property type="entry name" value="CheY-like_superfamily"/>
</dbReference>
<keyword evidence="1 2" id="KW-0597">Phosphoprotein</keyword>
<accession>C5KEI6</accession>
<dbReference type="SMART" id="SM00448">
    <property type="entry name" value="REC"/>
    <property type="match status" value="1"/>
</dbReference>
<dbReference type="PANTHER" id="PTHR44591:SF3">
    <property type="entry name" value="RESPONSE REGULATORY DOMAIN-CONTAINING PROTEIN"/>
    <property type="match status" value="1"/>
</dbReference>
<evidence type="ECO:0000256" key="3">
    <source>
        <dbReference type="SAM" id="Coils"/>
    </source>
</evidence>
<evidence type="ECO:0000313" key="7">
    <source>
        <dbReference type="EMBL" id="EER17124.1"/>
    </source>
</evidence>
<dbReference type="Proteomes" id="UP000007800">
    <property type="component" value="Unassembled WGS sequence"/>
</dbReference>
<dbReference type="GO" id="GO:0016301">
    <property type="term" value="F:kinase activity"/>
    <property type="evidence" value="ECO:0007669"/>
    <property type="project" value="UniProtKB-KW"/>
</dbReference>
<dbReference type="OrthoDB" id="433416at2759"/>
<evidence type="ECO:0000313" key="8">
    <source>
        <dbReference type="Proteomes" id="UP000007800"/>
    </source>
</evidence>
<dbReference type="RefSeq" id="XP_002785328.1">
    <property type="nucleotide sequence ID" value="XM_002785282.1"/>
</dbReference>
<dbReference type="GeneID" id="9053246"/>
<dbReference type="InterPro" id="IPR029787">
    <property type="entry name" value="Nucleotide_cyclase"/>
</dbReference>
<feature type="coiled-coil region" evidence="3">
    <location>
        <begin position="752"/>
        <end position="779"/>
    </location>
</feature>
<feature type="region of interest" description="Disordered" evidence="4">
    <location>
        <begin position="785"/>
        <end position="807"/>
    </location>
</feature>
<evidence type="ECO:0000256" key="1">
    <source>
        <dbReference type="ARBA" id="ARBA00022553"/>
    </source>
</evidence>
<feature type="coiled-coil region" evidence="3">
    <location>
        <begin position="655"/>
        <end position="692"/>
    </location>
</feature>
<protein>
    <submittedName>
        <fullName evidence="7">Sensory transduction histidine kinase, putative</fullName>
    </submittedName>
</protein>
<evidence type="ECO:0000256" key="4">
    <source>
        <dbReference type="SAM" id="MobiDB-lite"/>
    </source>
</evidence>
<evidence type="ECO:0000259" key="6">
    <source>
        <dbReference type="PROSITE" id="PS50125"/>
    </source>
</evidence>
<dbReference type="AlphaFoldDB" id="C5KEI6"/>